<organism evidence="2 3">
    <name type="scientific">Mycolicibacterium iranicum</name>
    <name type="common">Mycobacterium iranicum</name>
    <dbReference type="NCBI Taxonomy" id="912594"/>
    <lineage>
        <taxon>Bacteria</taxon>
        <taxon>Bacillati</taxon>
        <taxon>Actinomycetota</taxon>
        <taxon>Actinomycetes</taxon>
        <taxon>Mycobacteriales</taxon>
        <taxon>Mycobacteriaceae</taxon>
        <taxon>Mycolicibacterium</taxon>
    </lineage>
</organism>
<protein>
    <submittedName>
        <fullName evidence="2">Uncharacterized protein</fullName>
    </submittedName>
</protein>
<proteinExistence type="predicted"/>
<dbReference type="AlphaFoldDB" id="A0A178LTD3"/>
<accession>A0A178LTD3</accession>
<feature type="chain" id="PRO_5039537271" evidence="1">
    <location>
        <begin position="22"/>
        <end position="70"/>
    </location>
</feature>
<feature type="signal peptide" evidence="1">
    <location>
        <begin position="1"/>
        <end position="21"/>
    </location>
</feature>
<reference evidence="2 3" key="1">
    <citation type="submission" date="2016-04" db="EMBL/GenBank/DDBJ databases">
        <title>Draft Genome Sequences of Staphylococcus capitis Strain H36, S. capitis Strain H65, S. cohnii Strain H62, S. hominis Strain H69, Mycobacterium iranicum Strain H39, Plantibacter sp. Strain H53, Pseudomonas oryzihabitans Strain H72, and Microbacterium sp. Strain H83, isolated from residential settings.</title>
        <authorList>
            <person name="Lymperopoulou D."/>
            <person name="Adams R.I."/>
            <person name="Lindow S."/>
            <person name="Coil D.A."/>
            <person name="Jospin G."/>
            <person name="Eisen J.A."/>
        </authorList>
    </citation>
    <scope>NUCLEOTIDE SEQUENCE [LARGE SCALE GENOMIC DNA]</scope>
    <source>
        <strain evidence="2 3">H39</strain>
    </source>
</reference>
<name>A0A178LTD3_MYCIR</name>
<keyword evidence="1" id="KW-0732">Signal</keyword>
<gene>
    <name evidence="2" type="ORF">A4X20_23635</name>
</gene>
<dbReference type="EMBL" id="LWCS01000030">
    <property type="protein sequence ID" value="OAN37196.1"/>
    <property type="molecule type" value="Genomic_DNA"/>
</dbReference>
<sequence length="70" mass="7521">MVLGWLAVIAPLALVVQPLHAVCASPATPGPALPVIKGFATPFIERVAARSIVVTYVESVEDRCYGIRYR</sequence>
<evidence type="ECO:0000313" key="3">
    <source>
        <dbReference type="Proteomes" id="UP000078396"/>
    </source>
</evidence>
<evidence type="ECO:0000313" key="2">
    <source>
        <dbReference type="EMBL" id="OAN37196.1"/>
    </source>
</evidence>
<dbReference type="Proteomes" id="UP000078396">
    <property type="component" value="Unassembled WGS sequence"/>
</dbReference>
<comment type="caution">
    <text evidence="2">The sequence shown here is derived from an EMBL/GenBank/DDBJ whole genome shotgun (WGS) entry which is preliminary data.</text>
</comment>
<evidence type="ECO:0000256" key="1">
    <source>
        <dbReference type="SAM" id="SignalP"/>
    </source>
</evidence>